<evidence type="ECO:0000313" key="2">
    <source>
        <dbReference type="Proteomes" id="UP001480595"/>
    </source>
</evidence>
<gene>
    <name evidence="1" type="ORF">PG994_014036</name>
</gene>
<dbReference type="RefSeq" id="XP_066708574.1">
    <property type="nucleotide sequence ID" value="XM_066865445.1"/>
</dbReference>
<reference evidence="1 2" key="1">
    <citation type="submission" date="2023-01" db="EMBL/GenBank/DDBJ databases">
        <title>Analysis of 21 Apiospora genomes using comparative genomics revels a genus with tremendous synthesis potential of carbohydrate active enzymes and secondary metabolites.</title>
        <authorList>
            <person name="Sorensen T."/>
        </authorList>
    </citation>
    <scope>NUCLEOTIDE SEQUENCE [LARGE SCALE GENOMIC DNA]</scope>
    <source>
        <strain evidence="1 2">CBS 135458</strain>
    </source>
</reference>
<dbReference type="GeneID" id="92098508"/>
<organism evidence="1 2">
    <name type="scientific">Apiospora phragmitis</name>
    <dbReference type="NCBI Taxonomy" id="2905665"/>
    <lineage>
        <taxon>Eukaryota</taxon>
        <taxon>Fungi</taxon>
        <taxon>Dikarya</taxon>
        <taxon>Ascomycota</taxon>
        <taxon>Pezizomycotina</taxon>
        <taxon>Sordariomycetes</taxon>
        <taxon>Xylariomycetidae</taxon>
        <taxon>Amphisphaeriales</taxon>
        <taxon>Apiosporaceae</taxon>
        <taxon>Apiospora</taxon>
    </lineage>
</organism>
<accession>A0ABR1T570</accession>
<dbReference type="Proteomes" id="UP001480595">
    <property type="component" value="Unassembled WGS sequence"/>
</dbReference>
<sequence length="281" mass="32473">MLASAIGYGGRKLNKPAEQAWAVTGLLRALVPTHYKSDHPSSDKRPIQHNYARMVRACSHEFRGKLLRSQDKTNPLYAGCNPKRIEARHGAWMQKQVIDMLCGHIGKDENLQSFFEICVTKEPSMPTEVRHVSESMAFSLRLLRGRLDGTFLHKWWQTELDELQILRSVFNRMGKKGATKERLNELAIFAMELADTEPKLRSSHDLRFMWNRLFALWKKEPTQQHEKLVSQGLRWGLDSGSAASIGRDSRNRMIRLRDDLKWPLLRLYCLHVPEKGIDIDT</sequence>
<proteinExistence type="predicted"/>
<comment type="caution">
    <text evidence="1">The sequence shown here is derived from an EMBL/GenBank/DDBJ whole genome shotgun (WGS) entry which is preliminary data.</text>
</comment>
<dbReference type="EMBL" id="JAQQWL010000015">
    <property type="protein sequence ID" value="KAK8041029.1"/>
    <property type="molecule type" value="Genomic_DNA"/>
</dbReference>
<name>A0ABR1T570_9PEZI</name>
<protein>
    <submittedName>
        <fullName evidence="1">Uncharacterized protein</fullName>
    </submittedName>
</protein>
<keyword evidence="2" id="KW-1185">Reference proteome</keyword>
<evidence type="ECO:0000313" key="1">
    <source>
        <dbReference type="EMBL" id="KAK8041029.1"/>
    </source>
</evidence>